<proteinExistence type="predicted"/>
<dbReference type="PANTHER" id="PTHR13935">
    <property type="entry name" value="ACHAETE-SCUTE TRANSCRIPTION FACTOR-RELATED"/>
    <property type="match status" value="1"/>
</dbReference>
<dbReference type="GO" id="GO:0046983">
    <property type="term" value="F:protein dimerization activity"/>
    <property type="evidence" value="ECO:0007669"/>
    <property type="project" value="InterPro"/>
</dbReference>
<dbReference type="GO" id="GO:0090575">
    <property type="term" value="C:RNA polymerase II transcription regulator complex"/>
    <property type="evidence" value="ECO:0007669"/>
    <property type="project" value="TreeGrafter"/>
</dbReference>
<evidence type="ECO:0000259" key="7">
    <source>
        <dbReference type="PROSITE" id="PS50888"/>
    </source>
</evidence>
<keyword evidence="3" id="KW-0524">Neurogenesis</keyword>
<evidence type="ECO:0000256" key="2">
    <source>
        <dbReference type="ARBA" id="ARBA00022473"/>
    </source>
</evidence>
<dbReference type="Pfam" id="PF00010">
    <property type="entry name" value="HLH"/>
    <property type="match status" value="1"/>
</dbReference>
<evidence type="ECO:0000313" key="8">
    <source>
        <dbReference type="EMBL" id="KAK3098968.1"/>
    </source>
</evidence>
<keyword evidence="9" id="KW-1185">Reference proteome</keyword>
<dbReference type="InterPro" id="IPR036638">
    <property type="entry name" value="HLH_DNA-bd_sf"/>
</dbReference>
<dbReference type="InterPro" id="IPR015660">
    <property type="entry name" value="MASH1/Ascl1a-like"/>
</dbReference>
<accession>A0AA89BWI9</accession>
<dbReference type="SMART" id="SM00353">
    <property type="entry name" value="HLH"/>
    <property type="match status" value="1"/>
</dbReference>
<dbReference type="GO" id="GO:0000977">
    <property type="term" value="F:RNA polymerase II transcription regulatory region sequence-specific DNA binding"/>
    <property type="evidence" value="ECO:0007669"/>
    <property type="project" value="TreeGrafter"/>
</dbReference>
<keyword evidence="2" id="KW-0217">Developmental protein</keyword>
<dbReference type="SUPFAM" id="SSF47459">
    <property type="entry name" value="HLH, helix-loop-helix DNA-binding domain"/>
    <property type="match status" value="1"/>
</dbReference>
<keyword evidence="4" id="KW-0238">DNA-binding</keyword>
<keyword evidence="5" id="KW-0539">Nucleus</keyword>
<gene>
    <name evidence="8" type="ORF">FSP39_024774</name>
</gene>
<evidence type="ECO:0000256" key="6">
    <source>
        <dbReference type="SAM" id="MobiDB-lite"/>
    </source>
</evidence>
<dbReference type="PANTHER" id="PTHR13935:SF153">
    <property type="entry name" value="ACHAETE-SCUTE FAMILY BHLH TRANSCRIPTION FACTOR 1"/>
    <property type="match status" value="1"/>
</dbReference>
<dbReference type="Proteomes" id="UP001186944">
    <property type="component" value="Unassembled WGS sequence"/>
</dbReference>
<evidence type="ECO:0000256" key="3">
    <source>
        <dbReference type="ARBA" id="ARBA00022902"/>
    </source>
</evidence>
<dbReference type="Gene3D" id="4.10.280.10">
    <property type="entry name" value="Helix-loop-helix DNA-binding domain"/>
    <property type="match status" value="1"/>
</dbReference>
<protein>
    <recommendedName>
        <fullName evidence="7">BHLH domain-containing protein</fullName>
    </recommendedName>
</protein>
<dbReference type="AlphaFoldDB" id="A0AA89BWI9"/>
<dbReference type="GO" id="GO:0050767">
    <property type="term" value="P:regulation of neurogenesis"/>
    <property type="evidence" value="ECO:0007669"/>
    <property type="project" value="TreeGrafter"/>
</dbReference>
<name>A0AA89BWI9_PINIB</name>
<dbReference type="GO" id="GO:0000981">
    <property type="term" value="F:DNA-binding transcription factor activity, RNA polymerase II-specific"/>
    <property type="evidence" value="ECO:0007669"/>
    <property type="project" value="TreeGrafter"/>
</dbReference>
<evidence type="ECO:0000256" key="4">
    <source>
        <dbReference type="ARBA" id="ARBA00023125"/>
    </source>
</evidence>
<dbReference type="GO" id="GO:0030182">
    <property type="term" value="P:neuron differentiation"/>
    <property type="evidence" value="ECO:0007669"/>
    <property type="project" value="TreeGrafter"/>
</dbReference>
<dbReference type="FunFam" id="4.10.280.10:FF:000029">
    <property type="entry name" value="Achaete-scute family bHLH transcription factor 1"/>
    <property type="match status" value="1"/>
</dbReference>
<dbReference type="GO" id="GO:0045944">
    <property type="term" value="P:positive regulation of transcription by RNA polymerase II"/>
    <property type="evidence" value="ECO:0007669"/>
    <property type="project" value="TreeGrafter"/>
</dbReference>
<dbReference type="InterPro" id="IPR011598">
    <property type="entry name" value="bHLH_dom"/>
</dbReference>
<feature type="region of interest" description="Disordered" evidence="6">
    <location>
        <begin position="168"/>
        <end position="190"/>
    </location>
</feature>
<comment type="caution">
    <text evidence="8">The sequence shown here is derived from an EMBL/GenBank/DDBJ whole genome shotgun (WGS) entry which is preliminary data.</text>
</comment>
<organism evidence="8 9">
    <name type="scientific">Pinctada imbricata</name>
    <name type="common">Atlantic pearl-oyster</name>
    <name type="synonym">Pinctada martensii</name>
    <dbReference type="NCBI Taxonomy" id="66713"/>
    <lineage>
        <taxon>Eukaryota</taxon>
        <taxon>Metazoa</taxon>
        <taxon>Spiralia</taxon>
        <taxon>Lophotrochozoa</taxon>
        <taxon>Mollusca</taxon>
        <taxon>Bivalvia</taxon>
        <taxon>Autobranchia</taxon>
        <taxon>Pteriomorphia</taxon>
        <taxon>Pterioida</taxon>
        <taxon>Pterioidea</taxon>
        <taxon>Pteriidae</taxon>
        <taxon>Pinctada</taxon>
    </lineage>
</organism>
<reference evidence="8" key="1">
    <citation type="submission" date="2019-08" db="EMBL/GenBank/DDBJ databases">
        <title>The improved chromosome-level genome for the pearl oyster Pinctada fucata martensii using PacBio sequencing and Hi-C.</title>
        <authorList>
            <person name="Zheng Z."/>
        </authorList>
    </citation>
    <scope>NUCLEOTIDE SEQUENCE</scope>
    <source>
        <strain evidence="8">ZZ-2019</strain>
        <tissue evidence="8">Adductor muscle</tissue>
    </source>
</reference>
<feature type="domain" description="BHLH" evidence="7">
    <location>
        <begin position="87"/>
        <end position="142"/>
    </location>
</feature>
<evidence type="ECO:0000256" key="1">
    <source>
        <dbReference type="ARBA" id="ARBA00004123"/>
    </source>
</evidence>
<comment type="subcellular location">
    <subcellularLocation>
        <location evidence="1">Nucleus</location>
    </subcellularLocation>
</comment>
<dbReference type="EMBL" id="VSWD01000007">
    <property type="protein sequence ID" value="KAK3098968.1"/>
    <property type="molecule type" value="Genomic_DNA"/>
</dbReference>
<evidence type="ECO:0000313" key="9">
    <source>
        <dbReference type="Proteomes" id="UP001186944"/>
    </source>
</evidence>
<dbReference type="GO" id="GO:0007423">
    <property type="term" value="P:sensory organ development"/>
    <property type="evidence" value="ECO:0007669"/>
    <property type="project" value="TreeGrafter"/>
</dbReference>
<evidence type="ECO:0000256" key="5">
    <source>
        <dbReference type="ARBA" id="ARBA00023242"/>
    </source>
</evidence>
<sequence>MGSDPRLLDYGMTDLSTINGQALYHGFVTDRPSCMYSSSPESSPSTPENKYYKMHQCKENRDMMCKRRLDFSGQQTDYLGLQKPPTVAVARRNERERNRVKLINMTFATLREHIPSGVKKGKSKKMSKVDTLKAAIDYIRFLQEMVDEHDAVNAVLDKNCQPKPDIRVVPASPSVSSPTPSISSDTSHDGAVLSAEEEDLLDFTNWF</sequence>
<dbReference type="PROSITE" id="PS50888">
    <property type="entry name" value="BHLH"/>
    <property type="match status" value="1"/>
</dbReference>
<feature type="compositionally biased region" description="Low complexity" evidence="6">
    <location>
        <begin position="168"/>
        <end position="185"/>
    </location>
</feature>